<dbReference type="Gene3D" id="3.40.1090.10">
    <property type="entry name" value="Cytosolic phospholipase A2 catalytic domain"/>
    <property type="match status" value="1"/>
</dbReference>
<feature type="short sequence motif" description="DGA/G" evidence="4">
    <location>
        <begin position="568"/>
        <end position="570"/>
    </location>
</feature>
<dbReference type="GO" id="GO:0047499">
    <property type="term" value="F:calcium-independent phospholipase A2 activity"/>
    <property type="evidence" value="ECO:0007669"/>
    <property type="project" value="TreeGrafter"/>
</dbReference>
<feature type="region of interest" description="Disordered" evidence="6">
    <location>
        <begin position="141"/>
        <end position="219"/>
    </location>
</feature>
<dbReference type="InterPro" id="IPR016035">
    <property type="entry name" value="Acyl_Trfase/lysoPLipase"/>
</dbReference>
<dbReference type="PANTHER" id="PTHR24185:SF1">
    <property type="entry name" value="CALCIUM-INDEPENDENT PHOSPHOLIPASE A2-GAMMA"/>
    <property type="match status" value="1"/>
</dbReference>
<evidence type="ECO:0000256" key="6">
    <source>
        <dbReference type="SAM" id="MobiDB-lite"/>
    </source>
</evidence>
<reference evidence="10" key="1">
    <citation type="submission" date="2012-01" db="EMBL/GenBank/DDBJ databases">
        <authorList>
            <person name="Walter R."/>
            <person name="Schartl M."/>
            <person name="Warren W."/>
        </authorList>
    </citation>
    <scope>NUCLEOTIDE SEQUENCE [LARGE SCALE GENOMIC DNA]</scope>
    <source>
        <strain evidence="10">JP 163 A</strain>
    </source>
</reference>
<dbReference type="GO" id="GO:0019369">
    <property type="term" value="P:arachidonate metabolic process"/>
    <property type="evidence" value="ECO:0007669"/>
    <property type="project" value="TreeGrafter"/>
</dbReference>
<evidence type="ECO:0000256" key="1">
    <source>
        <dbReference type="ARBA" id="ARBA00022801"/>
    </source>
</evidence>
<proteinExistence type="predicted"/>
<feature type="transmembrane region" description="Helical" evidence="7">
    <location>
        <begin position="486"/>
        <end position="510"/>
    </location>
</feature>
<keyword evidence="5" id="KW-0175">Coiled coil</keyword>
<evidence type="ECO:0000256" key="4">
    <source>
        <dbReference type="PROSITE-ProRule" id="PRU01161"/>
    </source>
</evidence>
<keyword evidence="7" id="KW-0472">Membrane</keyword>
<feature type="active site" description="Proton acceptor" evidence="4">
    <location>
        <position position="568"/>
    </location>
</feature>
<dbReference type="CDD" id="cd07211">
    <property type="entry name" value="Pat_PNPLA8"/>
    <property type="match status" value="1"/>
</dbReference>
<dbReference type="InterPro" id="IPR002641">
    <property type="entry name" value="PNPLA_dom"/>
</dbReference>
<dbReference type="HOGENOM" id="CLU_000288_144_7_1"/>
<dbReference type="InterPro" id="IPR045217">
    <property type="entry name" value="PNPLA8-like"/>
</dbReference>
<dbReference type="Pfam" id="PF01734">
    <property type="entry name" value="Patatin"/>
    <property type="match status" value="1"/>
</dbReference>
<dbReference type="SUPFAM" id="SSF52151">
    <property type="entry name" value="FabD/lysophospholipase-like"/>
    <property type="match status" value="1"/>
</dbReference>
<name>M4A456_XIPMA</name>
<evidence type="ECO:0000259" key="8">
    <source>
        <dbReference type="PROSITE" id="PS51635"/>
    </source>
</evidence>
<reference evidence="9" key="3">
    <citation type="submission" date="2025-08" db="UniProtKB">
        <authorList>
            <consortium name="Ensembl"/>
        </authorList>
    </citation>
    <scope>IDENTIFICATION</scope>
    <source>
        <strain evidence="9">JP 163 A</strain>
    </source>
</reference>
<evidence type="ECO:0000313" key="10">
    <source>
        <dbReference type="Proteomes" id="UP000002852"/>
    </source>
</evidence>
<keyword evidence="7" id="KW-1133">Transmembrane helix</keyword>
<organism evidence="9 10">
    <name type="scientific">Xiphophorus maculatus</name>
    <name type="common">Southern platyfish</name>
    <name type="synonym">Platypoecilus maculatus</name>
    <dbReference type="NCBI Taxonomy" id="8083"/>
    <lineage>
        <taxon>Eukaryota</taxon>
        <taxon>Metazoa</taxon>
        <taxon>Chordata</taxon>
        <taxon>Craniata</taxon>
        <taxon>Vertebrata</taxon>
        <taxon>Euteleostomi</taxon>
        <taxon>Actinopterygii</taxon>
        <taxon>Neopterygii</taxon>
        <taxon>Teleostei</taxon>
        <taxon>Neoteleostei</taxon>
        <taxon>Acanthomorphata</taxon>
        <taxon>Ovalentaria</taxon>
        <taxon>Atherinomorphae</taxon>
        <taxon>Cyprinodontiformes</taxon>
        <taxon>Poeciliidae</taxon>
        <taxon>Poeciliinae</taxon>
        <taxon>Xiphophorus</taxon>
    </lineage>
</organism>
<feature type="transmembrane region" description="Helical" evidence="7">
    <location>
        <begin position="422"/>
        <end position="445"/>
    </location>
</feature>
<dbReference type="GO" id="GO:0016020">
    <property type="term" value="C:membrane"/>
    <property type="evidence" value="ECO:0007669"/>
    <property type="project" value="TreeGrafter"/>
</dbReference>
<comment type="caution">
    <text evidence="4">Lacks conserved residue(s) required for the propagation of feature annotation.</text>
</comment>
<dbReference type="Ensembl" id="ENSXMAT00000009264.2">
    <property type="protein sequence ID" value="ENSXMAP00000009250.2"/>
    <property type="gene ID" value="ENSXMAG00000009222.2"/>
</dbReference>
<reference evidence="9" key="4">
    <citation type="submission" date="2025-09" db="UniProtKB">
        <authorList>
            <consortium name="Ensembl"/>
        </authorList>
    </citation>
    <scope>IDENTIFICATION</scope>
    <source>
        <strain evidence="9">JP 163 A</strain>
    </source>
</reference>
<dbReference type="GeneTree" id="ENSGT00940000154738"/>
<dbReference type="InParanoid" id="M4A456"/>
<feature type="active site" description="Nucleophile" evidence="4">
    <location>
        <position position="430"/>
    </location>
</feature>
<keyword evidence="3 4" id="KW-0443">Lipid metabolism</keyword>
<evidence type="ECO:0000256" key="3">
    <source>
        <dbReference type="ARBA" id="ARBA00023098"/>
    </source>
</evidence>
<evidence type="ECO:0000256" key="5">
    <source>
        <dbReference type="SAM" id="Coils"/>
    </source>
</evidence>
<feature type="coiled-coil region" evidence="5">
    <location>
        <begin position="274"/>
        <end position="301"/>
    </location>
</feature>
<keyword evidence="10" id="KW-1185">Reference proteome</keyword>
<dbReference type="STRING" id="8083.ENSXMAP00000009250"/>
<keyword evidence="1 4" id="KW-0378">Hydrolase</keyword>
<evidence type="ECO:0000256" key="2">
    <source>
        <dbReference type="ARBA" id="ARBA00022963"/>
    </source>
</evidence>
<keyword evidence="2 4" id="KW-0442">Lipid degradation</keyword>
<sequence length="722" mass="78786">MSRLRSTIDSVTKAVGGTDLISRFSRFKPGGAAASGSLSEKTPLKAETFSVNDTSSGGMKEKAGGTNGAAEEADEQREQVAEKPFVAQKKSPSTAASAANAAALSSTSTVAKQTRQLFHPAALSTNMDETYKTLSNHINSYFGPNAPGEDGENRQHLSEPVPQLTTLRTTEPIPVSSPVSETKSSEAPATSPPSEKPSPAEETTSTATQAGESTAVSVSPKKGFTHYLSYPRPSVQAFVGSYIAPLVPKFRGDPKKAAVDKEKSTADGLAEPTVDKAVEKIEGEEEKAEKAKRQQLLSQREKIIARVSVDNRTRALVKGLQRVSDVELLTTRVEELSFHLLEFPETRGVAENLLPCLLRLRQARDLSLQAAVRESLALVGYTDPVKGRGIRVLAIDGGGTGLLALQTLHKLQDLTGKRIHQLFDYICGVSTAILAFMLGIFQIPLEECEDMYRKLGSDIFKQNVIVGTVKMGWSHAFYDSEMWESILGLVSFVLISKILLCFVAAVSTIVNRGLPLKAYVFRNYRLMPGVRSHYLGDCKHKMWQAIRASSAAPGYFQEFVLGKDLHQDGGLLINNPTALAIHECKCLWPNAPLECVLSLGTGRYETVGTNSTNYTSLKTKLTHVISSATDTEVHTMLDALLPPDTYFRFNPHMSEDVPLNENRQEKLNLLKGEGDRYLERNEAKLKKAASVLGQQKGTIQKLAEWAKLKADMYEGIPFVSKL</sequence>
<feature type="compositionally biased region" description="Polar residues" evidence="6">
    <location>
        <begin position="207"/>
        <end position="217"/>
    </location>
</feature>
<dbReference type="AlphaFoldDB" id="M4A456"/>
<dbReference type="eggNOG" id="KOG4231">
    <property type="taxonomic scope" value="Eukaryota"/>
</dbReference>
<reference evidence="10" key="2">
    <citation type="journal article" date="2013" name="Nat. Genet.">
        <title>The genome of the platyfish, Xiphophorus maculatus, provides insights into evolutionary adaptation and several complex traits.</title>
        <authorList>
            <person name="Schartl M."/>
            <person name="Walter R.B."/>
            <person name="Shen Y."/>
            <person name="Garcia T."/>
            <person name="Catchen J."/>
            <person name="Amores A."/>
            <person name="Braasch I."/>
            <person name="Chalopin D."/>
            <person name="Volff J.N."/>
            <person name="Lesch K.P."/>
            <person name="Bisazza A."/>
            <person name="Minx P."/>
            <person name="Hillier L."/>
            <person name="Wilson R.K."/>
            <person name="Fuerstenberg S."/>
            <person name="Boore J."/>
            <person name="Searle S."/>
            <person name="Postlethwait J.H."/>
            <person name="Warren W.C."/>
        </authorList>
    </citation>
    <scope>NUCLEOTIDE SEQUENCE [LARGE SCALE GENOMIC DNA]</scope>
    <source>
        <strain evidence="10">JP 163 A</strain>
    </source>
</reference>
<feature type="region of interest" description="Disordered" evidence="6">
    <location>
        <begin position="49"/>
        <end position="94"/>
    </location>
</feature>
<protein>
    <submittedName>
        <fullName evidence="9">Patatin like phospholipase domain containing 8</fullName>
    </submittedName>
</protein>
<dbReference type="PANTHER" id="PTHR24185">
    <property type="entry name" value="CALCIUM-INDEPENDENT PHOSPHOLIPASE A2-GAMMA"/>
    <property type="match status" value="1"/>
</dbReference>
<feature type="domain" description="PNPLA" evidence="8">
    <location>
        <begin position="393"/>
        <end position="581"/>
    </location>
</feature>
<dbReference type="GO" id="GO:0016042">
    <property type="term" value="P:lipid catabolic process"/>
    <property type="evidence" value="ECO:0007669"/>
    <property type="project" value="UniProtKB-UniRule"/>
</dbReference>
<dbReference type="Proteomes" id="UP000002852">
    <property type="component" value="Unassembled WGS sequence"/>
</dbReference>
<evidence type="ECO:0000256" key="7">
    <source>
        <dbReference type="SAM" id="Phobius"/>
    </source>
</evidence>
<dbReference type="PROSITE" id="PS51635">
    <property type="entry name" value="PNPLA"/>
    <property type="match status" value="1"/>
</dbReference>
<accession>M4A456</accession>
<evidence type="ECO:0000313" key="9">
    <source>
        <dbReference type="Ensembl" id="ENSXMAP00000009250.2"/>
    </source>
</evidence>
<keyword evidence="7" id="KW-0812">Transmembrane</keyword>